<dbReference type="FunCoup" id="A0A1S3BBN5">
    <property type="interactions" value="295"/>
</dbReference>
<dbReference type="PANTHER" id="PTHR10302">
    <property type="entry name" value="SINGLE-STRANDED DNA-BINDING PROTEIN"/>
    <property type="match status" value="1"/>
</dbReference>
<dbReference type="GO" id="GO:0003697">
    <property type="term" value="F:single-stranded DNA binding"/>
    <property type="evidence" value="ECO:0007669"/>
    <property type="project" value="InterPro"/>
</dbReference>
<protein>
    <submittedName>
        <fullName evidence="2">Protein OSB1, mitochondrial-like</fullName>
    </submittedName>
</protein>
<organism evidence="1 2">
    <name type="scientific">Cucumis melo</name>
    <name type="common">Muskmelon</name>
    <dbReference type="NCBI Taxonomy" id="3656"/>
    <lineage>
        <taxon>Eukaryota</taxon>
        <taxon>Viridiplantae</taxon>
        <taxon>Streptophyta</taxon>
        <taxon>Embryophyta</taxon>
        <taxon>Tracheophyta</taxon>
        <taxon>Spermatophyta</taxon>
        <taxon>Magnoliopsida</taxon>
        <taxon>eudicotyledons</taxon>
        <taxon>Gunneridae</taxon>
        <taxon>Pentapetalae</taxon>
        <taxon>rosids</taxon>
        <taxon>fabids</taxon>
        <taxon>Cucurbitales</taxon>
        <taxon>Cucurbitaceae</taxon>
        <taxon>Benincaseae</taxon>
        <taxon>Cucumis</taxon>
    </lineage>
</organism>
<dbReference type="RefSeq" id="XP_008444653.1">
    <property type="nucleotide sequence ID" value="XM_008446431.3"/>
</dbReference>
<dbReference type="GeneID" id="103487923"/>
<accession>A0A1S3BBN5</accession>
<evidence type="ECO:0000313" key="1">
    <source>
        <dbReference type="Proteomes" id="UP001652600"/>
    </source>
</evidence>
<dbReference type="GO" id="GO:0042645">
    <property type="term" value="C:mitochondrial nucleoid"/>
    <property type="evidence" value="ECO:0007669"/>
    <property type="project" value="TreeGrafter"/>
</dbReference>
<dbReference type="InterPro" id="IPR011344">
    <property type="entry name" value="ssDNA-bd"/>
</dbReference>
<dbReference type="InParanoid" id="A0A1S3BBN5"/>
<keyword evidence="1" id="KW-1185">Reference proteome</keyword>
<sequence length="263" mass="30146">MKAVRLLFSLRPVTTSPSPSVALFSSSSSLTTKSMNSVATEAKKQGSVYKNQPKFTWKSANFYGTVERPLKVITWNCRTVMAWTILRAKVSPDSNSSFRIFLRLQKEMAESWIERLKPNDYIYVAGTLESYKNAAKSGTSSLSYRLTVSELNCITRNDQGSKSQNSVGMLHEEGRDCRSSYVERLYLWQVFFSSPHEWWDNRNKKSNPNGPDFTHKSTNEALWLRPTDPPWIKKQLKLLDTKMRKKDHDGHLVSDSSMSSWIV</sequence>
<evidence type="ECO:0000313" key="2">
    <source>
        <dbReference type="RefSeq" id="XP_008444653.1"/>
    </source>
</evidence>
<proteinExistence type="predicted"/>
<name>A0A1S3BBN5_CUCME</name>
<reference evidence="2" key="1">
    <citation type="submission" date="2025-08" db="UniProtKB">
        <authorList>
            <consortium name="RefSeq"/>
        </authorList>
    </citation>
    <scope>IDENTIFICATION</scope>
    <source>
        <tissue evidence="2">Stem</tissue>
    </source>
</reference>
<dbReference type="KEGG" id="cmo:103487923"/>
<dbReference type="OrthoDB" id="1078367at2759"/>
<dbReference type="AlphaFoldDB" id="A0A1S3BBN5"/>
<dbReference type="eggNOG" id="ENOG502S048">
    <property type="taxonomic scope" value="Eukaryota"/>
</dbReference>
<dbReference type="SMR" id="A0A1S3BBN5"/>
<dbReference type="Proteomes" id="UP001652600">
    <property type="component" value="Chromosome 3"/>
</dbReference>
<dbReference type="PANTHER" id="PTHR10302:SF18">
    <property type="entry name" value="PROTEIN OSB1, MITOCHONDRIAL"/>
    <property type="match status" value="1"/>
</dbReference>
<gene>
    <name evidence="2" type="primary">LOC103487923</name>
</gene>
<dbReference type="GO" id="GO:0006264">
    <property type="term" value="P:mitochondrial DNA replication"/>
    <property type="evidence" value="ECO:0007669"/>
    <property type="project" value="TreeGrafter"/>
</dbReference>